<keyword evidence="3 7" id="KW-0418">Kinase</keyword>
<dbReference type="SMART" id="SM00220">
    <property type="entry name" value="S_TKc"/>
    <property type="match status" value="1"/>
</dbReference>
<name>C5K8M9_PERM5</name>
<dbReference type="InterPro" id="IPR011009">
    <property type="entry name" value="Kinase-like_dom_sf"/>
</dbReference>
<dbReference type="OrthoDB" id="1714095at2759"/>
<evidence type="ECO:0000256" key="1">
    <source>
        <dbReference type="ARBA" id="ARBA00022679"/>
    </source>
</evidence>
<dbReference type="InterPro" id="IPR000719">
    <property type="entry name" value="Prot_kinase_dom"/>
</dbReference>
<gene>
    <name evidence="7" type="ORF">Pmar_PMAR028702</name>
</gene>
<dbReference type="GO" id="GO:0004674">
    <property type="term" value="F:protein serine/threonine kinase activity"/>
    <property type="evidence" value="ECO:0007669"/>
    <property type="project" value="TreeGrafter"/>
</dbReference>
<evidence type="ECO:0000256" key="5">
    <source>
        <dbReference type="SAM" id="MobiDB-lite"/>
    </source>
</evidence>
<dbReference type="AlphaFoldDB" id="C5K8M9"/>
<evidence type="ECO:0000259" key="6">
    <source>
        <dbReference type="PROSITE" id="PS50011"/>
    </source>
</evidence>
<dbReference type="InterPro" id="IPR001245">
    <property type="entry name" value="Ser-Thr/Tyr_kinase_cat_dom"/>
</dbReference>
<protein>
    <submittedName>
        <fullName evidence="7">Protein kinase, putative</fullName>
    </submittedName>
</protein>
<dbReference type="PROSITE" id="PS00108">
    <property type="entry name" value="PROTEIN_KINASE_ST"/>
    <property type="match status" value="1"/>
</dbReference>
<dbReference type="InterPro" id="IPR051681">
    <property type="entry name" value="Ser/Thr_Kinases-Pseudokinases"/>
</dbReference>
<feature type="compositionally biased region" description="Basic and acidic residues" evidence="5">
    <location>
        <begin position="248"/>
        <end position="257"/>
    </location>
</feature>
<dbReference type="InParanoid" id="C5K8M9"/>
<dbReference type="GO" id="GO:0005524">
    <property type="term" value="F:ATP binding"/>
    <property type="evidence" value="ECO:0007669"/>
    <property type="project" value="UniProtKB-KW"/>
</dbReference>
<organism evidence="8">
    <name type="scientific">Perkinsus marinus (strain ATCC 50983 / TXsc)</name>
    <dbReference type="NCBI Taxonomy" id="423536"/>
    <lineage>
        <taxon>Eukaryota</taxon>
        <taxon>Sar</taxon>
        <taxon>Alveolata</taxon>
        <taxon>Perkinsozoa</taxon>
        <taxon>Perkinsea</taxon>
        <taxon>Perkinsida</taxon>
        <taxon>Perkinsidae</taxon>
        <taxon>Perkinsus</taxon>
    </lineage>
</organism>
<feature type="domain" description="Protein kinase" evidence="6">
    <location>
        <begin position="1"/>
        <end position="263"/>
    </location>
</feature>
<accession>C5K8M9</accession>
<keyword evidence="1" id="KW-0808">Transferase</keyword>
<sequence length="307" mass="34655">MEYKCGSGVTAEVYHGIWRGTAVAVKQIKLGGKRTSKLLRAFKRELAIMVRCRHPNLVLFMGAVTVEEPIKVVFEFCEGGNLFDLLHNGDDDIELSLPQKLKILLDIAKGLTYLHASNIVHRDLKSLNLLLTERIEDEHDKPIIKIADFGMAKIKQQDQDDMTANAGTYHWMAPEVLNGNQRYHPDKVKTTTPNDDIKSTTTTTTTSSITAMNKEKKENNTIHSNADKKKQKDDDDVTATTSQQQEQQKLRQEEQRQQQHALFGNLNGDHNGDIEGPYIDVTIPLQCTVDTHKVVVMEVVTMMALQY</sequence>
<dbReference type="EMBL" id="GG671131">
    <property type="protein sequence ID" value="EER19236.1"/>
    <property type="molecule type" value="Genomic_DNA"/>
</dbReference>
<dbReference type="SUPFAM" id="SSF56112">
    <property type="entry name" value="Protein kinase-like (PK-like)"/>
    <property type="match status" value="1"/>
</dbReference>
<dbReference type="PANTHER" id="PTHR44329">
    <property type="entry name" value="SERINE/THREONINE-PROTEIN KINASE TNNI3K-RELATED"/>
    <property type="match status" value="1"/>
</dbReference>
<dbReference type="PROSITE" id="PS50011">
    <property type="entry name" value="PROTEIN_KINASE_DOM"/>
    <property type="match status" value="1"/>
</dbReference>
<evidence type="ECO:0000256" key="4">
    <source>
        <dbReference type="ARBA" id="ARBA00022840"/>
    </source>
</evidence>
<feature type="region of interest" description="Disordered" evidence="5">
    <location>
        <begin position="181"/>
        <end position="257"/>
    </location>
</feature>
<evidence type="ECO:0000256" key="3">
    <source>
        <dbReference type="ARBA" id="ARBA00022777"/>
    </source>
</evidence>
<feature type="compositionally biased region" description="Basic and acidic residues" evidence="5">
    <location>
        <begin position="213"/>
        <end position="233"/>
    </location>
</feature>
<keyword evidence="4" id="KW-0067">ATP-binding</keyword>
<proteinExistence type="predicted"/>
<dbReference type="Proteomes" id="UP000007800">
    <property type="component" value="Unassembled WGS sequence"/>
</dbReference>
<dbReference type="InterPro" id="IPR008271">
    <property type="entry name" value="Ser/Thr_kinase_AS"/>
</dbReference>
<dbReference type="RefSeq" id="XP_002787440.1">
    <property type="nucleotide sequence ID" value="XM_002787394.1"/>
</dbReference>
<dbReference type="Gene3D" id="1.10.510.10">
    <property type="entry name" value="Transferase(Phosphotransferase) domain 1"/>
    <property type="match status" value="1"/>
</dbReference>
<evidence type="ECO:0000313" key="7">
    <source>
        <dbReference type="EMBL" id="EER19236.1"/>
    </source>
</evidence>
<keyword evidence="8" id="KW-1185">Reference proteome</keyword>
<dbReference type="GeneID" id="9039475"/>
<evidence type="ECO:0000313" key="8">
    <source>
        <dbReference type="Proteomes" id="UP000007800"/>
    </source>
</evidence>
<evidence type="ECO:0000256" key="2">
    <source>
        <dbReference type="ARBA" id="ARBA00022741"/>
    </source>
</evidence>
<dbReference type="Pfam" id="PF07714">
    <property type="entry name" value="PK_Tyr_Ser-Thr"/>
    <property type="match status" value="1"/>
</dbReference>
<keyword evidence="2" id="KW-0547">Nucleotide-binding</keyword>
<dbReference type="FunFam" id="3.30.200.20:FF:000180">
    <property type="entry name" value="serine/threonine-protein kinase STY46-like"/>
    <property type="match status" value="1"/>
</dbReference>
<feature type="compositionally biased region" description="Low complexity" evidence="5">
    <location>
        <begin position="190"/>
        <end position="210"/>
    </location>
</feature>
<reference evidence="7 8" key="1">
    <citation type="submission" date="2008-07" db="EMBL/GenBank/DDBJ databases">
        <authorList>
            <person name="El-Sayed N."/>
            <person name="Caler E."/>
            <person name="Inman J."/>
            <person name="Amedeo P."/>
            <person name="Hass B."/>
            <person name="Wortman J."/>
        </authorList>
    </citation>
    <scope>NUCLEOTIDE SEQUENCE [LARGE SCALE GENOMIC DNA]</scope>
    <source>
        <strain evidence="8">ATCC 50983 / TXsc</strain>
    </source>
</reference>